<dbReference type="Proteomes" id="UP000600220">
    <property type="component" value="Unassembled WGS sequence"/>
</dbReference>
<reference evidence="2 5" key="3">
    <citation type="submission" date="2018-11" db="EMBL/GenBank/DDBJ databases">
        <authorList>
            <consortium name="Veterinary Laboratory Investigation and Response Network"/>
        </authorList>
    </citation>
    <scope>NUCLEOTIDE SEQUENCE [LARGE SCALE GENOMIC DNA]</scope>
    <source>
        <strain evidence="2 5">SPSE-18-VL-LA-PA-Ryan-0021</strain>
    </source>
</reference>
<keyword evidence="5" id="KW-1185">Reference proteome</keyword>
<organism evidence="3 4">
    <name type="scientific">Staphylococcus pseudintermedius</name>
    <dbReference type="NCBI Taxonomy" id="283734"/>
    <lineage>
        <taxon>Bacteria</taxon>
        <taxon>Bacillati</taxon>
        <taxon>Bacillota</taxon>
        <taxon>Bacilli</taxon>
        <taxon>Bacillales</taxon>
        <taxon>Staphylococcaceae</taxon>
        <taxon>Staphylococcus</taxon>
        <taxon>Staphylococcus intermedius group</taxon>
    </lineage>
</organism>
<evidence type="ECO:0000313" key="3">
    <source>
        <dbReference type="EMBL" id="REA79565.1"/>
    </source>
</evidence>
<gene>
    <name evidence="3" type="ORF">DV961_14180</name>
    <name evidence="2" type="ORF">EGV54_06800</name>
</gene>
<dbReference type="EMBL" id="AAXKXX010000007">
    <property type="protein sequence ID" value="EGQ4384801.1"/>
    <property type="molecule type" value="Genomic_DNA"/>
</dbReference>
<reference evidence="4" key="2">
    <citation type="journal article" date="2018" name="Vet. Microbiol.">
        <title>Molecular epidemiology of methicillin-resistant staphylococci amongst veterinary personnel, personnel-owned pets, patients and the hospital environment of two companion animal veterinary hospitals.</title>
        <authorList>
            <person name="Worthing K.A."/>
            <person name="Brown J."/>
            <person name="Gerber L."/>
            <person name="Abraham S."/>
            <person name="Trott D."/>
            <person name="Norris J.M."/>
        </authorList>
    </citation>
    <scope>NUCLEOTIDE SEQUENCE [LARGE SCALE GENOMIC DNA]</scope>
    <source>
        <strain evidence="4">ST496-2</strain>
    </source>
</reference>
<feature type="transmembrane region" description="Helical" evidence="1">
    <location>
        <begin position="20"/>
        <end position="39"/>
    </location>
</feature>
<evidence type="ECO:0000313" key="2">
    <source>
        <dbReference type="EMBL" id="EGQ4384801.1"/>
    </source>
</evidence>
<evidence type="ECO:0000256" key="1">
    <source>
        <dbReference type="SAM" id="Phobius"/>
    </source>
</evidence>
<protein>
    <submittedName>
        <fullName evidence="3">Uncharacterized protein</fullName>
    </submittedName>
</protein>
<accession>A0A3D8Z891</accession>
<dbReference type="Proteomes" id="UP000256409">
    <property type="component" value="Unassembled WGS sequence"/>
</dbReference>
<reference evidence="3" key="1">
    <citation type="journal article" date="2018" name="Vet. Microbiol.">
        <title>Methicillin-resistant staphylococci amongst veterinary personnel, personnel-owned pets, patients and the hospital environment of two small animal veterinary hospitals.</title>
        <authorList>
            <person name="Worthing K.A."/>
            <person name="Brown J."/>
            <person name="Gerber L."/>
            <person name="Abraham S."/>
            <person name="Trott D."/>
            <person name="Norris J.M."/>
        </authorList>
    </citation>
    <scope>NUCLEOTIDE SEQUENCE</scope>
    <source>
        <strain evidence="3">ST496-2</strain>
    </source>
</reference>
<evidence type="ECO:0000313" key="5">
    <source>
        <dbReference type="Proteomes" id="UP000600220"/>
    </source>
</evidence>
<comment type="caution">
    <text evidence="3">The sequence shown here is derived from an EMBL/GenBank/DDBJ whole genome shotgun (WGS) entry which is preliminary data.</text>
</comment>
<sequence length="67" mass="8008">MEEIVENFHVKFEKNVENRWFWLIVAFVIIVAIVGYAYYCTSKGYSFNGNFKIHWPKVWQMGIGCKK</sequence>
<keyword evidence="1" id="KW-0472">Membrane</keyword>
<dbReference type="RefSeq" id="WP_037544260.1">
    <property type="nucleotide sequence ID" value="NZ_QEIP01000928.1"/>
</dbReference>
<dbReference type="AlphaFoldDB" id="A0A3D8Z891"/>
<dbReference type="EMBL" id="QQPC01000321">
    <property type="protein sequence ID" value="REA79565.1"/>
    <property type="molecule type" value="Genomic_DNA"/>
</dbReference>
<name>A0A3D8Z891_STAPS</name>
<keyword evidence="1" id="KW-0812">Transmembrane</keyword>
<proteinExistence type="predicted"/>
<keyword evidence="1" id="KW-1133">Transmembrane helix</keyword>
<evidence type="ECO:0000313" key="4">
    <source>
        <dbReference type="Proteomes" id="UP000256409"/>
    </source>
</evidence>